<name>A0AAV4V5L5_9ARAC</name>
<evidence type="ECO:0000256" key="4">
    <source>
        <dbReference type="SAM" id="MobiDB-lite"/>
    </source>
</evidence>
<evidence type="ECO:0000259" key="5">
    <source>
        <dbReference type="PROSITE" id="PS50174"/>
    </source>
</evidence>
<comment type="caution">
    <text evidence="6">The sequence shown here is derived from an EMBL/GenBank/DDBJ whole genome shotgun (WGS) entry which is preliminary data.</text>
</comment>
<reference evidence="6 7" key="1">
    <citation type="submission" date="2021-06" db="EMBL/GenBank/DDBJ databases">
        <title>Caerostris darwini draft genome.</title>
        <authorList>
            <person name="Kono N."/>
            <person name="Arakawa K."/>
        </authorList>
    </citation>
    <scope>NUCLEOTIDE SEQUENCE [LARGE SCALE GENOMIC DNA]</scope>
</reference>
<dbReference type="GO" id="GO:0003676">
    <property type="term" value="F:nucleic acid binding"/>
    <property type="evidence" value="ECO:0007669"/>
    <property type="project" value="InterPro"/>
</dbReference>
<dbReference type="PANTHER" id="PTHR21032">
    <property type="entry name" value="G PATCH DOMAIN-CONTAINING PROTEIN 11"/>
    <property type="match status" value="1"/>
</dbReference>
<dbReference type="EMBL" id="BPLQ01012359">
    <property type="protein sequence ID" value="GIY64954.1"/>
    <property type="molecule type" value="Genomic_DNA"/>
</dbReference>
<feature type="domain" description="G-patch" evidence="5">
    <location>
        <begin position="95"/>
        <end position="146"/>
    </location>
</feature>
<gene>
    <name evidence="6" type="primary">gpatch11</name>
    <name evidence="6" type="ORF">CDAR_119741</name>
</gene>
<evidence type="ECO:0000256" key="1">
    <source>
        <dbReference type="ARBA" id="ARBA00007140"/>
    </source>
</evidence>
<dbReference type="GO" id="GO:0000776">
    <property type="term" value="C:kinetochore"/>
    <property type="evidence" value="ECO:0007669"/>
    <property type="project" value="TreeGrafter"/>
</dbReference>
<evidence type="ECO:0000313" key="6">
    <source>
        <dbReference type="EMBL" id="GIY64954.1"/>
    </source>
</evidence>
<sequence length="301" mass="35564">MEQLGIQKAYINIVFAIFVDVVCIFYKMSDEEDYMSMTFLDTKEDIRPGLLRSNAKRKHEIEKKRVESNKLFKTKSRKELEEESRSTGLDSAIGSDNKGFAMLQKMGYKPGTKLGPEKKHNPDSGLIEPIKIQVKANRSGLGTEAEIQRRIKEYETRWKKVRREKESQLLTQFRERMRSKSDDKRLMGNLKKCQKVCEHLDAGNDVKEPMRSWFWFSNVQKDDDDEEEEEEEEYDDEKEDDDDDDDDEEVVELSPEEKVDLITEYIRHKYFYCFWCGIKYNDEEDLNVNCPGPDEECHEDL</sequence>
<dbReference type="InterPro" id="IPR025239">
    <property type="entry name" value="DUF4187"/>
</dbReference>
<evidence type="ECO:0000256" key="3">
    <source>
        <dbReference type="ARBA" id="ARBA00030688"/>
    </source>
</evidence>
<dbReference type="AlphaFoldDB" id="A0AAV4V5L5"/>
<evidence type="ECO:0000313" key="7">
    <source>
        <dbReference type="Proteomes" id="UP001054837"/>
    </source>
</evidence>
<dbReference type="PANTHER" id="PTHR21032:SF0">
    <property type="entry name" value="G PATCH DOMAIN-CONTAINING PROTEIN 11"/>
    <property type="match status" value="1"/>
</dbReference>
<accession>A0AAV4V5L5</accession>
<keyword evidence="7" id="KW-1185">Reference proteome</keyword>
<feature type="compositionally biased region" description="Acidic residues" evidence="4">
    <location>
        <begin position="222"/>
        <end position="251"/>
    </location>
</feature>
<dbReference type="InterPro" id="IPR000467">
    <property type="entry name" value="G_patch_dom"/>
</dbReference>
<dbReference type="Pfam" id="PF13821">
    <property type="entry name" value="DUF4187"/>
    <property type="match status" value="1"/>
</dbReference>
<comment type="similarity">
    <text evidence="1">Belongs to the GPATCH11 family.</text>
</comment>
<dbReference type="InterPro" id="IPR039249">
    <property type="entry name" value="GPATCH11"/>
</dbReference>
<feature type="region of interest" description="Disordered" evidence="4">
    <location>
        <begin position="75"/>
        <end position="95"/>
    </location>
</feature>
<feature type="region of interest" description="Disordered" evidence="4">
    <location>
        <begin position="221"/>
        <end position="255"/>
    </location>
</feature>
<proteinExistence type="inferred from homology"/>
<dbReference type="Proteomes" id="UP001054837">
    <property type="component" value="Unassembled WGS sequence"/>
</dbReference>
<protein>
    <recommendedName>
        <fullName evidence="2">G patch domain-containing protein 11</fullName>
    </recommendedName>
    <alternativeName>
        <fullName evidence="3">Coiled-coil domain-containing protein 75</fullName>
    </alternativeName>
</protein>
<dbReference type="Pfam" id="PF01585">
    <property type="entry name" value="G-patch"/>
    <property type="match status" value="1"/>
</dbReference>
<organism evidence="6 7">
    <name type="scientific">Caerostris darwini</name>
    <dbReference type="NCBI Taxonomy" id="1538125"/>
    <lineage>
        <taxon>Eukaryota</taxon>
        <taxon>Metazoa</taxon>
        <taxon>Ecdysozoa</taxon>
        <taxon>Arthropoda</taxon>
        <taxon>Chelicerata</taxon>
        <taxon>Arachnida</taxon>
        <taxon>Araneae</taxon>
        <taxon>Araneomorphae</taxon>
        <taxon>Entelegynae</taxon>
        <taxon>Araneoidea</taxon>
        <taxon>Araneidae</taxon>
        <taxon>Caerostris</taxon>
    </lineage>
</organism>
<dbReference type="PROSITE" id="PS50174">
    <property type="entry name" value="G_PATCH"/>
    <property type="match status" value="1"/>
</dbReference>
<evidence type="ECO:0000256" key="2">
    <source>
        <dbReference type="ARBA" id="ARBA00021978"/>
    </source>
</evidence>
<dbReference type="SMART" id="SM00443">
    <property type="entry name" value="G_patch"/>
    <property type="match status" value="1"/>
</dbReference>
<dbReference type="SMART" id="SM01173">
    <property type="entry name" value="DUF4187"/>
    <property type="match status" value="1"/>
</dbReference>